<feature type="domain" description="Response regulatory" evidence="4">
    <location>
        <begin position="106"/>
        <end position="222"/>
    </location>
</feature>
<dbReference type="Proteomes" id="UP000184363">
    <property type="component" value="Unassembled WGS sequence"/>
</dbReference>
<dbReference type="Pfam" id="PF00072">
    <property type="entry name" value="Response_reg"/>
    <property type="match status" value="1"/>
</dbReference>
<dbReference type="SUPFAM" id="SSF52172">
    <property type="entry name" value="CheY-like"/>
    <property type="match status" value="1"/>
</dbReference>
<dbReference type="InterPro" id="IPR011006">
    <property type="entry name" value="CheY-like_superfamily"/>
</dbReference>
<keyword evidence="3" id="KW-1133">Transmembrane helix</keyword>
<protein>
    <submittedName>
        <fullName evidence="5">Response regulator receiver domain-containing protein</fullName>
    </submittedName>
</protein>
<keyword evidence="3" id="KW-0472">Membrane</keyword>
<dbReference type="GO" id="GO:0000160">
    <property type="term" value="P:phosphorelay signal transduction system"/>
    <property type="evidence" value="ECO:0007669"/>
    <property type="project" value="InterPro"/>
</dbReference>
<evidence type="ECO:0000313" key="6">
    <source>
        <dbReference type="Proteomes" id="UP000184363"/>
    </source>
</evidence>
<dbReference type="Gene3D" id="3.40.50.2300">
    <property type="match status" value="1"/>
</dbReference>
<dbReference type="PANTHER" id="PTHR44591">
    <property type="entry name" value="STRESS RESPONSE REGULATOR PROTEIN 1"/>
    <property type="match status" value="1"/>
</dbReference>
<evidence type="ECO:0000259" key="4">
    <source>
        <dbReference type="PROSITE" id="PS50110"/>
    </source>
</evidence>
<evidence type="ECO:0000256" key="1">
    <source>
        <dbReference type="ARBA" id="ARBA00022553"/>
    </source>
</evidence>
<dbReference type="InterPro" id="IPR001789">
    <property type="entry name" value="Sig_transdc_resp-reg_receiver"/>
</dbReference>
<dbReference type="InterPro" id="IPR050595">
    <property type="entry name" value="Bact_response_regulator"/>
</dbReference>
<dbReference type="AlphaFoldDB" id="A0A1M6Q0Y9"/>
<dbReference type="EMBL" id="FRAP01000003">
    <property type="protein sequence ID" value="SHK13766.1"/>
    <property type="molecule type" value="Genomic_DNA"/>
</dbReference>
<proteinExistence type="predicted"/>
<dbReference type="OrthoDB" id="88903at2"/>
<dbReference type="SMART" id="SM00448">
    <property type="entry name" value="REC"/>
    <property type="match status" value="1"/>
</dbReference>
<evidence type="ECO:0000313" key="5">
    <source>
        <dbReference type="EMBL" id="SHK13766.1"/>
    </source>
</evidence>
<sequence>MAPNPTASVIDAIGGLIGTIVWPLVVLVAFFALRRPLERLISGRRDTTSPPAGITATLTTEAEAAVVAATVARDAGTTPDEAARVVRESRAAAEEAASVGGMLGRTVLWVDERPDNSRYEHAMLAALGISVVVRTSADEALATLASRPFDLMVTDLQLGPDPNAGFALLEAARAAGHHLPCLFYVHHATPERVQEATRLGAVGLTNQPTALLRTAAKVLAPVPAAG</sequence>
<dbReference type="PANTHER" id="PTHR44591:SF3">
    <property type="entry name" value="RESPONSE REGULATORY DOMAIN-CONTAINING PROTEIN"/>
    <property type="match status" value="1"/>
</dbReference>
<evidence type="ECO:0000256" key="3">
    <source>
        <dbReference type="SAM" id="Phobius"/>
    </source>
</evidence>
<keyword evidence="6" id="KW-1185">Reference proteome</keyword>
<feature type="transmembrane region" description="Helical" evidence="3">
    <location>
        <begin position="12"/>
        <end position="33"/>
    </location>
</feature>
<dbReference type="RefSeq" id="WP_073455593.1">
    <property type="nucleotide sequence ID" value="NZ_CALGVN010000033.1"/>
</dbReference>
<evidence type="ECO:0000256" key="2">
    <source>
        <dbReference type="PROSITE-ProRule" id="PRU00169"/>
    </source>
</evidence>
<dbReference type="STRING" id="1848.SAMN05443637_10324"/>
<name>A0A1M6Q0Y9_PSETH</name>
<gene>
    <name evidence="5" type="ORF">SAMN05443637_10324</name>
</gene>
<organism evidence="5 6">
    <name type="scientific">Pseudonocardia thermophila</name>
    <dbReference type="NCBI Taxonomy" id="1848"/>
    <lineage>
        <taxon>Bacteria</taxon>
        <taxon>Bacillati</taxon>
        <taxon>Actinomycetota</taxon>
        <taxon>Actinomycetes</taxon>
        <taxon>Pseudonocardiales</taxon>
        <taxon>Pseudonocardiaceae</taxon>
        <taxon>Pseudonocardia</taxon>
    </lineage>
</organism>
<reference evidence="5 6" key="1">
    <citation type="submission" date="2016-11" db="EMBL/GenBank/DDBJ databases">
        <authorList>
            <person name="Jaros S."/>
            <person name="Januszkiewicz K."/>
            <person name="Wedrychowicz H."/>
        </authorList>
    </citation>
    <scope>NUCLEOTIDE SEQUENCE [LARGE SCALE GENOMIC DNA]</scope>
    <source>
        <strain evidence="5 6">DSM 43832</strain>
    </source>
</reference>
<keyword evidence="1 2" id="KW-0597">Phosphoprotein</keyword>
<dbReference type="PROSITE" id="PS50110">
    <property type="entry name" value="RESPONSE_REGULATORY"/>
    <property type="match status" value="1"/>
</dbReference>
<feature type="modified residue" description="4-aspartylphosphate" evidence="2">
    <location>
        <position position="155"/>
    </location>
</feature>
<accession>A0A1M6Q0Y9</accession>
<dbReference type="CDD" id="cd00156">
    <property type="entry name" value="REC"/>
    <property type="match status" value="1"/>
</dbReference>
<keyword evidence="3" id="KW-0812">Transmembrane</keyword>